<dbReference type="RefSeq" id="WP_124343639.1">
    <property type="nucleotide sequence ID" value="NZ_BHYL01000233.1"/>
</dbReference>
<proteinExistence type="predicted"/>
<dbReference type="AlphaFoldDB" id="A0A401V2L6"/>
<accession>A0A401V2L6</accession>
<name>A0A401V2L6_9CELL</name>
<gene>
    <name evidence="2" type="ORF">CTKZ_26930</name>
</gene>
<evidence type="ECO:0000313" key="2">
    <source>
        <dbReference type="EMBL" id="GCD21131.1"/>
    </source>
</evidence>
<reference evidence="2 3" key="1">
    <citation type="submission" date="2018-11" db="EMBL/GenBank/DDBJ databases">
        <title>Draft genome sequence of Cellulomonas takizawaensis strain TKZ-21.</title>
        <authorList>
            <person name="Yamamura H."/>
            <person name="Hayashi T."/>
            <person name="Hamada M."/>
            <person name="Serisawa Y."/>
            <person name="Matsuyama K."/>
            <person name="Nakagawa Y."/>
            <person name="Otoguro M."/>
            <person name="Yanagida F."/>
            <person name="Hayakawa M."/>
        </authorList>
    </citation>
    <scope>NUCLEOTIDE SEQUENCE [LARGE SCALE GENOMIC DNA]</scope>
    <source>
        <strain evidence="2 3">TKZ-21</strain>
    </source>
</reference>
<evidence type="ECO:0000313" key="3">
    <source>
        <dbReference type="Proteomes" id="UP000288246"/>
    </source>
</evidence>
<organism evidence="2 3">
    <name type="scientific">Cellulomonas algicola</name>
    <dbReference type="NCBI Taxonomy" id="2071633"/>
    <lineage>
        <taxon>Bacteria</taxon>
        <taxon>Bacillati</taxon>
        <taxon>Actinomycetota</taxon>
        <taxon>Actinomycetes</taxon>
        <taxon>Micrococcales</taxon>
        <taxon>Cellulomonadaceae</taxon>
        <taxon>Cellulomonas</taxon>
    </lineage>
</organism>
<protein>
    <submittedName>
        <fullName evidence="2">Uncharacterized protein</fullName>
    </submittedName>
</protein>
<evidence type="ECO:0000256" key="1">
    <source>
        <dbReference type="SAM" id="MobiDB-lite"/>
    </source>
</evidence>
<dbReference type="Proteomes" id="UP000288246">
    <property type="component" value="Unassembled WGS sequence"/>
</dbReference>
<sequence>MPRRRGEQSGARGSLPPEPLGSMSQPTGPLAPGTEACQQCGSPDLTRIRMTLSSGRPAVFVSCPACERTGWFALDGDGTPLPRDEVMGRDGA</sequence>
<keyword evidence="3" id="KW-1185">Reference proteome</keyword>
<comment type="caution">
    <text evidence="2">The sequence shown here is derived from an EMBL/GenBank/DDBJ whole genome shotgun (WGS) entry which is preliminary data.</text>
</comment>
<feature type="region of interest" description="Disordered" evidence="1">
    <location>
        <begin position="1"/>
        <end position="39"/>
    </location>
</feature>
<dbReference type="EMBL" id="BHYL01000233">
    <property type="protein sequence ID" value="GCD21131.1"/>
    <property type="molecule type" value="Genomic_DNA"/>
</dbReference>
<dbReference type="OrthoDB" id="4829533at2"/>